<keyword evidence="2" id="KW-0812">Transmembrane</keyword>
<dbReference type="InterPro" id="IPR014543">
    <property type="entry name" value="UCP028291"/>
</dbReference>
<keyword evidence="4" id="KW-1185">Reference proteome</keyword>
<evidence type="ECO:0000313" key="4">
    <source>
        <dbReference type="Proteomes" id="UP001333996"/>
    </source>
</evidence>
<keyword evidence="2" id="KW-0472">Membrane</keyword>
<name>A0ABU7FHN8_9ACTN</name>
<feature type="region of interest" description="Disordered" evidence="1">
    <location>
        <begin position="26"/>
        <end position="48"/>
    </location>
</feature>
<keyword evidence="2" id="KW-1133">Transmembrane helix</keyword>
<feature type="transmembrane region" description="Helical" evidence="2">
    <location>
        <begin position="145"/>
        <end position="172"/>
    </location>
</feature>
<dbReference type="Pfam" id="PF09981">
    <property type="entry name" value="DUF2218"/>
    <property type="match status" value="1"/>
</dbReference>
<sequence length="237" mass="25680">MPTAEAHVPTDRASRYLVQLCRHTGQMSRLRHRPPARHGGGAMPPRVQHVDWSDTDGIVQFAEGRWTLRAGSDTLTLHVEADDEDALQRLKEGIAARLEKMGRRDRLSVAWQRPRTPASPPGEVTAVASSSAPGARERRWRGTTIGLVAGGALIVAVHLGLGGAVVGAWAWTGWAADAVLAIVLLKIVFLAGHVVLGRLAIRHRVALKPHRPLRHSLRRSTPATPPAAEITADQEFS</sequence>
<dbReference type="EMBL" id="JAYWVC010000047">
    <property type="protein sequence ID" value="MED7823573.1"/>
    <property type="molecule type" value="Genomic_DNA"/>
</dbReference>
<evidence type="ECO:0000256" key="2">
    <source>
        <dbReference type="SAM" id="Phobius"/>
    </source>
</evidence>
<feature type="region of interest" description="Disordered" evidence="1">
    <location>
        <begin position="212"/>
        <end position="237"/>
    </location>
</feature>
<dbReference type="RefSeq" id="WP_329508035.1">
    <property type="nucleotide sequence ID" value="NZ_BAAAYZ010000234.1"/>
</dbReference>
<accession>A0ABU7FHN8</accession>
<dbReference type="Proteomes" id="UP001333996">
    <property type="component" value="Unassembled WGS sequence"/>
</dbReference>
<evidence type="ECO:0000256" key="1">
    <source>
        <dbReference type="SAM" id="MobiDB-lite"/>
    </source>
</evidence>
<reference evidence="3" key="1">
    <citation type="submission" date="2024-01" db="EMBL/GenBank/DDBJ databases">
        <title>First draft genome sequence data of TA4-1, the type strain of Gram-positive actinobacterium Streptomyces chiangmaiensis.</title>
        <authorList>
            <person name="Yasawong M."/>
            <person name="Nantapong N."/>
        </authorList>
    </citation>
    <scope>NUCLEOTIDE SEQUENCE</scope>
    <source>
        <strain evidence="3">TA4-1</strain>
    </source>
</reference>
<organism evidence="3 4">
    <name type="scientific">Streptomyces chiangmaiensis</name>
    <dbReference type="NCBI Taxonomy" id="766497"/>
    <lineage>
        <taxon>Bacteria</taxon>
        <taxon>Bacillati</taxon>
        <taxon>Actinomycetota</taxon>
        <taxon>Actinomycetes</taxon>
        <taxon>Kitasatosporales</taxon>
        <taxon>Streptomycetaceae</taxon>
        <taxon>Streptomyces</taxon>
    </lineage>
</organism>
<dbReference type="Gene3D" id="3.30.310.50">
    <property type="entry name" value="Alpha-D-phosphohexomutase, C-terminal domain"/>
    <property type="match status" value="1"/>
</dbReference>
<feature type="transmembrane region" description="Helical" evidence="2">
    <location>
        <begin position="178"/>
        <end position="201"/>
    </location>
</feature>
<comment type="caution">
    <text evidence="3">The sequence shown here is derived from an EMBL/GenBank/DDBJ whole genome shotgun (WGS) entry which is preliminary data.</text>
</comment>
<feature type="region of interest" description="Disordered" evidence="1">
    <location>
        <begin position="113"/>
        <end position="135"/>
    </location>
</feature>
<gene>
    <name evidence="3" type="ORF">VXC91_16645</name>
</gene>
<evidence type="ECO:0000313" key="3">
    <source>
        <dbReference type="EMBL" id="MED7823573.1"/>
    </source>
</evidence>
<protein>
    <submittedName>
        <fullName evidence="3">DUF2218 domain-containing protein</fullName>
    </submittedName>
</protein>
<proteinExistence type="predicted"/>